<dbReference type="PANTHER" id="PTHR34200">
    <property type="entry name" value="DENTIN SIALOPHOSPHOPROTEIN-LIKE ISOFORM X1"/>
    <property type="match status" value="1"/>
</dbReference>
<evidence type="ECO:0000313" key="4">
    <source>
        <dbReference type="EMBL" id="GKV04332.1"/>
    </source>
</evidence>
<accession>A0AAV5J058</accession>
<sequence>MFSLLLCYRWSKELVLLFKNEGNETLKVHPVPSNSVKYPFEELDIPKHENKTSNITVAFNQRVNLTFDAGHGNCVIQVDPLDPKKGVFHLPSYDQLVTPVNGAYFLIAAILIFVVTWTCCKFKKRRRQLDGIPYQELEMGRPESMSAATGVETAEGWDQGWDDDWDEENAVKPPAGHHLGNISANGLTARSPNKDGWENDWDD</sequence>
<dbReference type="EMBL" id="BPVZ01000021">
    <property type="protein sequence ID" value="GKV04332.1"/>
    <property type="molecule type" value="Genomic_DNA"/>
</dbReference>
<evidence type="ECO:0000259" key="3">
    <source>
        <dbReference type="Pfam" id="PF24053"/>
    </source>
</evidence>
<dbReference type="PANTHER" id="PTHR34200:SF2">
    <property type="entry name" value="TRANSMEMBRANE PROTEIN"/>
    <property type="match status" value="1"/>
</dbReference>
<name>A0AAV5J058_9ROSI</name>
<comment type="caution">
    <text evidence="4">The sequence shown here is derived from an EMBL/GenBank/DDBJ whole genome shotgun (WGS) entry which is preliminary data.</text>
</comment>
<keyword evidence="2" id="KW-1133">Transmembrane helix</keyword>
<keyword evidence="2" id="KW-0472">Membrane</keyword>
<evidence type="ECO:0000256" key="1">
    <source>
        <dbReference type="SAM" id="MobiDB-lite"/>
    </source>
</evidence>
<evidence type="ECO:0000256" key="2">
    <source>
        <dbReference type="SAM" id="Phobius"/>
    </source>
</evidence>
<gene>
    <name evidence="4" type="ORF">SLEP1_g16497</name>
</gene>
<evidence type="ECO:0000313" key="5">
    <source>
        <dbReference type="Proteomes" id="UP001054252"/>
    </source>
</evidence>
<protein>
    <recommendedName>
        <fullName evidence="3">DUF7356 domain-containing protein</fullName>
    </recommendedName>
</protein>
<feature type="compositionally biased region" description="Polar residues" evidence="1">
    <location>
        <begin position="182"/>
        <end position="191"/>
    </location>
</feature>
<feature type="region of interest" description="Disordered" evidence="1">
    <location>
        <begin position="163"/>
        <end position="203"/>
    </location>
</feature>
<feature type="transmembrane region" description="Helical" evidence="2">
    <location>
        <begin position="102"/>
        <end position="120"/>
    </location>
</feature>
<dbReference type="Proteomes" id="UP001054252">
    <property type="component" value="Unassembled WGS sequence"/>
</dbReference>
<dbReference type="AlphaFoldDB" id="A0AAV5J058"/>
<dbReference type="Pfam" id="PF24053">
    <property type="entry name" value="DUF7356"/>
    <property type="match status" value="1"/>
</dbReference>
<organism evidence="4 5">
    <name type="scientific">Rubroshorea leprosula</name>
    <dbReference type="NCBI Taxonomy" id="152421"/>
    <lineage>
        <taxon>Eukaryota</taxon>
        <taxon>Viridiplantae</taxon>
        <taxon>Streptophyta</taxon>
        <taxon>Embryophyta</taxon>
        <taxon>Tracheophyta</taxon>
        <taxon>Spermatophyta</taxon>
        <taxon>Magnoliopsida</taxon>
        <taxon>eudicotyledons</taxon>
        <taxon>Gunneridae</taxon>
        <taxon>Pentapetalae</taxon>
        <taxon>rosids</taxon>
        <taxon>malvids</taxon>
        <taxon>Malvales</taxon>
        <taxon>Dipterocarpaceae</taxon>
        <taxon>Rubroshorea</taxon>
    </lineage>
</organism>
<feature type="domain" description="DUF7356" evidence="3">
    <location>
        <begin position="11"/>
        <end position="80"/>
    </location>
</feature>
<proteinExistence type="predicted"/>
<keyword evidence="2" id="KW-0812">Transmembrane</keyword>
<dbReference type="InterPro" id="IPR055780">
    <property type="entry name" value="DUF7356"/>
</dbReference>
<keyword evidence="5" id="KW-1185">Reference proteome</keyword>
<reference evidence="4 5" key="1">
    <citation type="journal article" date="2021" name="Commun. Biol.">
        <title>The genome of Shorea leprosula (Dipterocarpaceae) highlights the ecological relevance of drought in aseasonal tropical rainforests.</title>
        <authorList>
            <person name="Ng K.K.S."/>
            <person name="Kobayashi M.J."/>
            <person name="Fawcett J.A."/>
            <person name="Hatakeyama M."/>
            <person name="Paape T."/>
            <person name="Ng C.H."/>
            <person name="Ang C.C."/>
            <person name="Tnah L.H."/>
            <person name="Lee C.T."/>
            <person name="Nishiyama T."/>
            <person name="Sese J."/>
            <person name="O'Brien M.J."/>
            <person name="Copetti D."/>
            <person name="Mohd Noor M.I."/>
            <person name="Ong R.C."/>
            <person name="Putra M."/>
            <person name="Sireger I.Z."/>
            <person name="Indrioko S."/>
            <person name="Kosugi Y."/>
            <person name="Izuno A."/>
            <person name="Isagi Y."/>
            <person name="Lee S.L."/>
            <person name="Shimizu K.K."/>
        </authorList>
    </citation>
    <scope>NUCLEOTIDE SEQUENCE [LARGE SCALE GENOMIC DNA]</scope>
    <source>
        <strain evidence="4">214</strain>
    </source>
</reference>